<dbReference type="eggNOG" id="KOG0154">
    <property type="taxonomic scope" value="Eukaryota"/>
</dbReference>
<protein>
    <recommendedName>
        <fullName evidence="2">OCRE domain-containing protein</fullName>
    </recommendedName>
</protein>
<sequence>MEIQNASEVVKIQAEKNQLKKIIEGLNSQLKNISDELEGTKKRLKKAEYERDSAQSYVTNLKQEIATLNKELHVERQKRKEELQSKIVSSKELHFFEPTQISTSHEQGNQDLKSALAEAASAAMTKSGFVFDERTGLYYDWNSGLYYNPRTCLYYNNNTGTYYTYNESSRSYDFHSQVDIQAIANTAQESVE</sequence>
<proteinExistence type="predicted"/>
<dbReference type="Pfam" id="PF17780">
    <property type="entry name" value="OCRE"/>
    <property type="match status" value="1"/>
</dbReference>
<dbReference type="HOGENOM" id="CLU_1418451_0_0_1"/>
<gene>
    <name evidence="3" type="ORF">NEMVEDRAFT_v1g240403</name>
</gene>
<keyword evidence="1" id="KW-0175">Coiled coil</keyword>
<evidence type="ECO:0000259" key="2">
    <source>
        <dbReference type="Pfam" id="PF17780"/>
    </source>
</evidence>
<dbReference type="PANTHER" id="PTHR23106:SF24">
    <property type="entry name" value="ANGIOGENIC FACTOR WITH G PATCH AND FHA DOMAINS 1"/>
    <property type="match status" value="1"/>
</dbReference>
<dbReference type="AlphaFoldDB" id="A7RSJ8"/>
<dbReference type="InterPro" id="IPR035624">
    <property type="entry name" value="AGGF1_OCRE"/>
</dbReference>
<organism evidence="3 4">
    <name type="scientific">Nematostella vectensis</name>
    <name type="common">Starlet sea anemone</name>
    <dbReference type="NCBI Taxonomy" id="45351"/>
    <lineage>
        <taxon>Eukaryota</taxon>
        <taxon>Metazoa</taxon>
        <taxon>Cnidaria</taxon>
        <taxon>Anthozoa</taxon>
        <taxon>Hexacorallia</taxon>
        <taxon>Actiniaria</taxon>
        <taxon>Edwardsiidae</taxon>
        <taxon>Nematostella</taxon>
    </lineage>
</organism>
<reference evidence="3 4" key="1">
    <citation type="journal article" date="2007" name="Science">
        <title>Sea anemone genome reveals ancestral eumetazoan gene repertoire and genomic organization.</title>
        <authorList>
            <person name="Putnam N.H."/>
            <person name="Srivastava M."/>
            <person name="Hellsten U."/>
            <person name="Dirks B."/>
            <person name="Chapman J."/>
            <person name="Salamov A."/>
            <person name="Terry A."/>
            <person name="Shapiro H."/>
            <person name="Lindquist E."/>
            <person name="Kapitonov V.V."/>
            <person name="Jurka J."/>
            <person name="Genikhovich G."/>
            <person name="Grigoriev I.V."/>
            <person name="Lucas S.M."/>
            <person name="Steele R.E."/>
            <person name="Finnerty J.R."/>
            <person name="Technau U."/>
            <person name="Martindale M.Q."/>
            <person name="Rokhsar D.S."/>
        </authorList>
    </citation>
    <scope>NUCLEOTIDE SEQUENCE [LARGE SCALE GENOMIC DNA]</scope>
    <source>
        <strain evidence="4">CH2 X CH6</strain>
    </source>
</reference>
<dbReference type="PANTHER" id="PTHR23106">
    <property type="entry name" value="ANGIOGENIC FACTOR WITH G PATCH AND FHA DOMAINS 1"/>
    <property type="match status" value="1"/>
</dbReference>
<dbReference type="InParanoid" id="A7RSJ8"/>
<dbReference type="STRING" id="45351.A7RSJ8"/>
<feature type="coiled-coil region" evidence="1">
    <location>
        <begin position="9"/>
        <end position="78"/>
    </location>
</feature>
<evidence type="ECO:0000313" key="4">
    <source>
        <dbReference type="Proteomes" id="UP000001593"/>
    </source>
</evidence>
<dbReference type="InterPro" id="IPR053027">
    <property type="entry name" value="AGGF1"/>
</dbReference>
<dbReference type="InterPro" id="IPR041591">
    <property type="entry name" value="OCRE"/>
</dbReference>
<keyword evidence="4" id="KW-1185">Reference proteome</keyword>
<dbReference type="CDD" id="cd16164">
    <property type="entry name" value="OCRE_VG5Q"/>
    <property type="match status" value="1"/>
</dbReference>
<evidence type="ECO:0000313" key="3">
    <source>
        <dbReference type="EMBL" id="EDO45575.1"/>
    </source>
</evidence>
<feature type="non-terminal residue" evidence="3">
    <location>
        <position position="192"/>
    </location>
</feature>
<dbReference type="EMBL" id="DS469534">
    <property type="protein sequence ID" value="EDO45575.1"/>
    <property type="molecule type" value="Genomic_DNA"/>
</dbReference>
<evidence type="ECO:0000256" key="1">
    <source>
        <dbReference type="SAM" id="Coils"/>
    </source>
</evidence>
<dbReference type="PhylomeDB" id="A7RSJ8"/>
<dbReference type="Proteomes" id="UP000001593">
    <property type="component" value="Unassembled WGS sequence"/>
</dbReference>
<name>A7RSJ8_NEMVE</name>
<accession>A7RSJ8</accession>
<feature type="domain" description="OCRE" evidence="2">
    <location>
        <begin position="126"/>
        <end position="176"/>
    </location>
</feature>